<name>A0AAW0CSC6_9AGAR</name>
<proteinExistence type="predicted"/>
<dbReference type="AlphaFoldDB" id="A0AAW0CSC6"/>
<evidence type="ECO:0000313" key="1">
    <source>
        <dbReference type="EMBL" id="KAK7040940.1"/>
    </source>
</evidence>
<keyword evidence="2" id="KW-1185">Reference proteome</keyword>
<dbReference type="InterPro" id="IPR032675">
    <property type="entry name" value="LRR_dom_sf"/>
</dbReference>
<dbReference type="EMBL" id="JAYKXP010000035">
    <property type="protein sequence ID" value="KAK7040940.1"/>
    <property type="molecule type" value="Genomic_DNA"/>
</dbReference>
<dbReference type="Gene3D" id="3.80.10.10">
    <property type="entry name" value="Ribonuclease Inhibitor"/>
    <property type="match status" value="1"/>
</dbReference>
<sequence length="456" mass="50599">MTSCGILALPNELLYQIANELGSGGNTTSLRATCAHLNLILEPLVFSQTTLDTRRHHAILADIAENRTRAGSYVRKLRIPTLDSSARQCGCTMDEDSESWPKAHFESALRSLQGLTSISWTINADDPCWALESVIDCLSPLTTISSLSVYLKGDWSTPRIFPIRKICHFKHLHSCSIQVDDICLLLPITKAVIASNRPHLKRLQLDGGFADVDHGAFDTDLSKLFDELPAGSTSSITHLGLSKFLLGSAVDILPHFGSLQSLCLNSCVPVDFWSAFSGTGIYLKDVVVDYVNQAFVEYLESYTGLERINVSFNGIFVGVGRTDGFSERFYQSCIPRHRDSLKSVVIYPKTQGSWCFNANVAKQLRECRGLEELTVGVDLMDPNLCLLLETANSLSELHMLKLVPRGLGIPWNLDACVRAKLDIIQQLMVSVSRRRGRRYEIEVLIRANDREPLVLG</sequence>
<evidence type="ECO:0008006" key="3">
    <source>
        <dbReference type="Google" id="ProtNLM"/>
    </source>
</evidence>
<evidence type="ECO:0000313" key="2">
    <source>
        <dbReference type="Proteomes" id="UP001383192"/>
    </source>
</evidence>
<gene>
    <name evidence="1" type="ORF">VNI00_009536</name>
</gene>
<reference evidence="1 2" key="1">
    <citation type="submission" date="2024-01" db="EMBL/GenBank/DDBJ databases">
        <title>A draft genome for a cacao thread blight-causing isolate of Paramarasmius palmivorus.</title>
        <authorList>
            <person name="Baruah I.K."/>
            <person name="Bukari Y."/>
            <person name="Amoako-Attah I."/>
            <person name="Meinhardt L.W."/>
            <person name="Bailey B.A."/>
            <person name="Cohen S.P."/>
        </authorList>
    </citation>
    <scope>NUCLEOTIDE SEQUENCE [LARGE SCALE GENOMIC DNA]</scope>
    <source>
        <strain evidence="1 2">GH-12</strain>
    </source>
</reference>
<organism evidence="1 2">
    <name type="scientific">Paramarasmius palmivorus</name>
    <dbReference type="NCBI Taxonomy" id="297713"/>
    <lineage>
        <taxon>Eukaryota</taxon>
        <taxon>Fungi</taxon>
        <taxon>Dikarya</taxon>
        <taxon>Basidiomycota</taxon>
        <taxon>Agaricomycotina</taxon>
        <taxon>Agaricomycetes</taxon>
        <taxon>Agaricomycetidae</taxon>
        <taxon>Agaricales</taxon>
        <taxon>Marasmiineae</taxon>
        <taxon>Marasmiaceae</taxon>
        <taxon>Paramarasmius</taxon>
    </lineage>
</organism>
<dbReference type="Proteomes" id="UP001383192">
    <property type="component" value="Unassembled WGS sequence"/>
</dbReference>
<comment type="caution">
    <text evidence="1">The sequence shown here is derived from an EMBL/GenBank/DDBJ whole genome shotgun (WGS) entry which is preliminary data.</text>
</comment>
<protein>
    <recommendedName>
        <fullName evidence="3">F-box domain-containing protein</fullName>
    </recommendedName>
</protein>
<accession>A0AAW0CSC6</accession>